<comment type="caution">
    <text evidence="4">The sequence shown here is derived from an EMBL/GenBank/DDBJ whole genome shotgun (WGS) entry which is preliminary data.</text>
</comment>
<evidence type="ECO:0000259" key="3">
    <source>
        <dbReference type="PROSITE" id="PS50102"/>
    </source>
</evidence>
<dbReference type="SUPFAM" id="SSF54928">
    <property type="entry name" value="RNA-binding domain, RBD"/>
    <property type="match status" value="1"/>
</dbReference>
<evidence type="ECO:0000256" key="1">
    <source>
        <dbReference type="PROSITE-ProRule" id="PRU00176"/>
    </source>
</evidence>
<name>A0A9Q0JDE5_9ROSI</name>
<evidence type="ECO:0000256" key="2">
    <source>
        <dbReference type="SAM" id="MobiDB-lite"/>
    </source>
</evidence>
<evidence type="ECO:0000313" key="4">
    <source>
        <dbReference type="EMBL" id="KAJ4837107.1"/>
    </source>
</evidence>
<feature type="domain" description="RRM" evidence="3">
    <location>
        <begin position="33"/>
        <end position="90"/>
    </location>
</feature>
<dbReference type="InterPro" id="IPR012677">
    <property type="entry name" value="Nucleotide-bd_a/b_plait_sf"/>
</dbReference>
<proteinExistence type="predicted"/>
<gene>
    <name evidence="4" type="ORF">Tsubulata_040417</name>
</gene>
<dbReference type="Gene3D" id="3.30.70.330">
    <property type="match status" value="1"/>
</dbReference>
<dbReference type="GO" id="GO:0003723">
    <property type="term" value="F:RNA binding"/>
    <property type="evidence" value="ECO:0007669"/>
    <property type="project" value="UniProtKB-UniRule"/>
</dbReference>
<dbReference type="OrthoDB" id="861279at2759"/>
<dbReference type="InterPro" id="IPR000504">
    <property type="entry name" value="RRM_dom"/>
</dbReference>
<keyword evidence="5" id="KW-1185">Reference proteome</keyword>
<reference evidence="4" key="1">
    <citation type="submission" date="2022-02" db="EMBL/GenBank/DDBJ databases">
        <authorList>
            <person name="Henning P.M."/>
            <person name="McCubbin A.G."/>
            <person name="Shore J.S."/>
        </authorList>
    </citation>
    <scope>NUCLEOTIDE SEQUENCE</scope>
    <source>
        <strain evidence="4">F60SS</strain>
        <tissue evidence="4">Leaves</tissue>
    </source>
</reference>
<organism evidence="4 5">
    <name type="scientific">Turnera subulata</name>
    <dbReference type="NCBI Taxonomy" id="218843"/>
    <lineage>
        <taxon>Eukaryota</taxon>
        <taxon>Viridiplantae</taxon>
        <taxon>Streptophyta</taxon>
        <taxon>Embryophyta</taxon>
        <taxon>Tracheophyta</taxon>
        <taxon>Spermatophyta</taxon>
        <taxon>Magnoliopsida</taxon>
        <taxon>eudicotyledons</taxon>
        <taxon>Gunneridae</taxon>
        <taxon>Pentapetalae</taxon>
        <taxon>rosids</taxon>
        <taxon>fabids</taxon>
        <taxon>Malpighiales</taxon>
        <taxon>Passifloraceae</taxon>
        <taxon>Turnera</taxon>
    </lineage>
</organism>
<sequence length="90" mass="10234">MVGIKDGGDNDASSEDKSLDDNGTDDVENNLVLSIYVTNLPARWLPMDLHLVMSRFGEVFDVFIPRKPNRNAKRYAFVRFKNNASPQYLI</sequence>
<accession>A0A9Q0JDE5</accession>
<dbReference type="CDD" id="cd00590">
    <property type="entry name" value="RRM_SF"/>
    <property type="match status" value="1"/>
</dbReference>
<protein>
    <recommendedName>
        <fullName evidence="3">RRM domain-containing protein</fullName>
    </recommendedName>
</protein>
<dbReference type="EMBL" id="JAKUCV010003940">
    <property type="protein sequence ID" value="KAJ4837107.1"/>
    <property type="molecule type" value="Genomic_DNA"/>
</dbReference>
<dbReference type="Pfam" id="PF00076">
    <property type="entry name" value="RRM_1"/>
    <property type="match status" value="1"/>
</dbReference>
<reference evidence="4" key="2">
    <citation type="journal article" date="2023" name="Plants (Basel)">
        <title>Annotation of the Turnera subulata (Passifloraceae) Draft Genome Reveals the S-Locus Evolved after the Divergence of Turneroideae from Passifloroideae in a Stepwise Manner.</title>
        <authorList>
            <person name="Henning P.M."/>
            <person name="Roalson E.H."/>
            <person name="Mir W."/>
            <person name="McCubbin A.G."/>
            <person name="Shore J.S."/>
        </authorList>
    </citation>
    <scope>NUCLEOTIDE SEQUENCE</scope>
    <source>
        <strain evidence="4">F60SS</strain>
    </source>
</reference>
<dbReference type="PROSITE" id="PS50102">
    <property type="entry name" value="RRM"/>
    <property type="match status" value="1"/>
</dbReference>
<feature type="region of interest" description="Disordered" evidence="2">
    <location>
        <begin position="1"/>
        <end position="26"/>
    </location>
</feature>
<keyword evidence="1" id="KW-0694">RNA-binding</keyword>
<dbReference type="AlphaFoldDB" id="A0A9Q0JDE5"/>
<dbReference type="InterPro" id="IPR035979">
    <property type="entry name" value="RBD_domain_sf"/>
</dbReference>
<evidence type="ECO:0000313" key="5">
    <source>
        <dbReference type="Proteomes" id="UP001141552"/>
    </source>
</evidence>
<dbReference type="Proteomes" id="UP001141552">
    <property type="component" value="Unassembled WGS sequence"/>
</dbReference>